<feature type="compositionally biased region" description="Basic and acidic residues" evidence="4">
    <location>
        <begin position="497"/>
        <end position="506"/>
    </location>
</feature>
<feature type="repeat" description="ANK" evidence="3">
    <location>
        <begin position="175"/>
        <end position="207"/>
    </location>
</feature>
<keyword evidence="1" id="KW-0677">Repeat</keyword>
<feature type="compositionally biased region" description="Basic and acidic residues" evidence="4">
    <location>
        <begin position="474"/>
        <end position="484"/>
    </location>
</feature>
<dbReference type="PROSITE" id="PS50088">
    <property type="entry name" value="ANK_REPEAT"/>
    <property type="match status" value="4"/>
</dbReference>
<evidence type="ECO:0008006" key="7">
    <source>
        <dbReference type="Google" id="ProtNLM"/>
    </source>
</evidence>
<feature type="region of interest" description="Disordered" evidence="4">
    <location>
        <begin position="545"/>
        <end position="1052"/>
    </location>
</feature>
<feature type="compositionally biased region" description="Pro residues" evidence="4">
    <location>
        <begin position="799"/>
        <end position="811"/>
    </location>
</feature>
<evidence type="ECO:0000313" key="6">
    <source>
        <dbReference type="Proteomes" id="UP001374579"/>
    </source>
</evidence>
<organism evidence="5 6">
    <name type="scientific">Littorina saxatilis</name>
    <dbReference type="NCBI Taxonomy" id="31220"/>
    <lineage>
        <taxon>Eukaryota</taxon>
        <taxon>Metazoa</taxon>
        <taxon>Spiralia</taxon>
        <taxon>Lophotrochozoa</taxon>
        <taxon>Mollusca</taxon>
        <taxon>Gastropoda</taxon>
        <taxon>Caenogastropoda</taxon>
        <taxon>Littorinimorpha</taxon>
        <taxon>Littorinoidea</taxon>
        <taxon>Littorinidae</taxon>
        <taxon>Littorina</taxon>
    </lineage>
</organism>
<feature type="compositionally biased region" description="Polar residues" evidence="4">
    <location>
        <begin position="986"/>
        <end position="1013"/>
    </location>
</feature>
<gene>
    <name evidence="5" type="ORF">V1264_022009</name>
</gene>
<feature type="compositionally biased region" description="Basic residues" evidence="4">
    <location>
        <begin position="830"/>
        <end position="839"/>
    </location>
</feature>
<evidence type="ECO:0000256" key="2">
    <source>
        <dbReference type="ARBA" id="ARBA00023043"/>
    </source>
</evidence>
<keyword evidence="2 3" id="KW-0040">ANK repeat</keyword>
<dbReference type="AlphaFoldDB" id="A0AAN9FWS9"/>
<sequence>MVIKRRDFQKAAAFIHEFLLKLSEDVECAELRDTLNLALLHMQKYYRLLQSRSQEKNINTLSLSARGLSPMTPFVDAPDKFRWRWVNLDNARLPSKSNMSVTDSINLTTLPTMIRAVKAGNIKIMQELIDQDPSTVDHHDGIGRTALMYAVHHTEHNALNLLLESRADFNAAAHDGSTALHYACHEGNEVALSLLLDHGADTRIFDVQGRAPIHWAVATPATECLELLLDNDVDPAMRDKDGLTTCMWACRMDNIKHFELLCRPEYNVAEHDGIERDVNGRTWMHWAVRRTEPLECLQTLLTPESACYKDEDGKTVLMVAAEIGSLPATRLILEIAGPATVDHCDSQARTALHLATIGGHGDVVNFLLEQGADINQPDRFNATAWDYARNRQLHYCQLIIMSHQRQRIMSNPTSPLPNGFGLLMQTGEGVQEDFSRMNFGARSERSTPITPPHPPKRPRTDRMLSRRANSLTTPKRDREREQQDSGHSATRQTSSAGHERKKERLKMAVNTRQAANSTAFAPSSRQNSEMTDDVDMMNVMNDVEINDEDDIDNVSVGGMDVSDIEDNSNIDHQQNGHSNHTETQPLQQQVEVGRGRPLPAQRPQALGRRQHQPRPPGGAGFRPSPPPSLPATTAPAPSFTRPLEPQNNQEESASSNQGPQSSTVQPLSPGKSSNSPQAPPRPTLRTRGSPNRGHVPSPPNNDPQRPHMIRQQQPLPPQPSHREPPAQQQQQQPGPSTDAVRLDQVVSPPLSSGSDQVSSRTQISVGVGPSAVGNGSDPNRPNSGGTSKSQGVAIEGRKIPPPMLTPLPNAPKLPMHEIFAPAGETIPEQKKKKKKKKGKMMANQEKDAEARSLNPMEIPPPRGFAAPLHPQHSRERGHSAALHGPKYSKGQPHHSESSKYTDEMGEDGSDKPPAINGFAVPIREGTMRSARPGQRSAPMEVEEAPGPAGDAGYHAEGIRESIAEEDELGELGGTGPLIIPPPQGFRGSSQQGGHPMSQSMPQDHSSMRMQPTSAKPPLPRSNRNSASSSYPRRSNDKNVSPGRRSRPPTSKN</sequence>
<reference evidence="5 6" key="1">
    <citation type="submission" date="2024-02" db="EMBL/GenBank/DDBJ databases">
        <title>Chromosome-scale genome assembly of the rough periwinkle Littorina saxatilis.</title>
        <authorList>
            <person name="De Jode A."/>
            <person name="Faria R."/>
            <person name="Formenti G."/>
            <person name="Sims Y."/>
            <person name="Smith T.P."/>
            <person name="Tracey A."/>
            <person name="Wood J.M.D."/>
            <person name="Zagrodzka Z.B."/>
            <person name="Johannesson K."/>
            <person name="Butlin R.K."/>
            <person name="Leder E.H."/>
        </authorList>
    </citation>
    <scope>NUCLEOTIDE SEQUENCE [LARGE SCALE GENOMIC DNA]</scope>
    <source>
        <strain evidence="5">Snail1</strain>
        <tissue evidence="5">Muscle</tissue>
    </source>
</reference>
<feature type="compositionally biased region" description="Polar residues" evidence="4">
    <location>
        <begin position="510"/>
        <end position="529"/>
    </location>
</feature>
<dbReference type="Pfam" id="PF12796">
    <property type="entry name" value="Ank_2"/>
    <property type="match status" value="2"/>
</dbReference>
<dbReference type="PRINTS" id="PR01415">
    <property type="entry name" value="ANKYRIN"/>
</dbReference>
<feature type="compositionally biased region" description="Polar residues" evidence="4">
    <location>
        <begin position="570"/>
        <end position="590"/>
    </location>
</feature>
<feature type="repeat" description="ANK" evidence="3">
    <location>
        <begin position="347"/>
        <end position="379"/>
    </location>
</feature>
<dbReference type="SMART" id="SM00248">
    <property type="entry name" value="ANK"/>
    <property type="match status" value="8"/>
</dbReference>
<evidence type="ECO:0000256" key="1">
    <source>
        <dbReference type="ARBA" id="ARBA00022737"/>
    </source>
</evidence>
<feature type="compositionally biased region" description="Basic and acidic residues" evidence="4">
    <location>
        <begin position="893"/>
        <end position="902"/>
    </location>
</feature>
<dbReference type="PANTHER" id="PTHR24198:SF165">
    <property type="entry name" value="ANKYRIN REPEAT-CONTAINING PROTEIN-RELATED"/>
    <property type="match status" value="1"/>
</dbReference>
<dbReference type="PROSITE" id="PS50297">
    <property type="entry name" value="ANK_REP_REGION"/>
    <property type="match status" value="3"/>
</dbReference>
<feature type="repeat" description="ANK" evidence="3">
    <location>
        <begin position="142"/>
        <end position="174"/>
    </location>
</feature>
<comment type="caution">
    <text evidence="5">The sequence shown here is derived from an EMBL/GenBank/DDBJ whole genome shotgun (WGS) entry which is preliminary data.</text>
</comment>
<dbReference type="InterPro" id="IPR036770">
    <property type="entry name" value="Ankyrin_rpt-contain_sf"/>
</dbReference>
<feature type="compositionally biased region" description="Polar residues" evidence="4">
    <location>
        <begin position="1021"/>
        <end position="1032"/>
    </location>
</feature>
<dbReference type="SUPFAM" id="SSF48403">
    <property type="entry name" value="Ankyrin repeat"/>
    <property type="match status" value="1"/>
</dbReference>
<dbReference type="PANTHER" id="PTHR24198">
    <property type="entry name" value="ANKYRIN REPEAT AND PROTEIN KINASE DOMAIN-CONTAINING PROTEIN"/>
    <property type="match status" value="1"/>
</dbReference>
<evidence type="ECO:0000256" key="4">
    <source>
        <dbReference type="SAM" id="MobiDB-lite"/>
    </source>
</evidence>
<name>A0AAN9FWS9_9CAEN</name>
<feature type="region of interest" description="Disordered" evidence="4">
    <location>
        <begin position="440"/>
        <end position="531"/>
    </location>
</feature>
<dbReference type="Gene3D" id="1.25.40.20">
    <property type="entry name" value="Ankyrin repeat-containing domain"/>
    <property type="match status" value="2"/>
</dbReference>
<proteinExistence type="predicted"/>
<accession>A0AAN9FWS9</accession>
<feature type="compositionally biased region" description="Polar residues" evidence="4">
    <location>
        <begin position="485"/>
        <end position="496"/>
    </location>
</feature>
<dbReference type="InterPro" id="IPR002110">
    <property type="entry name" value="Ankyrin_rpt"/>
</dbReference>
<dbReference type="Proteomes" id="UP001374579">
    <property type="component" value="Unassembled WGS sequence"/>
</dbReference>
<protein>
    <recommendedName>
        <fullName evidence="7">Ankyrin repeat protein</fullName>
    </recommendedName>
</protein>
<dbReference type="EMBL" id="JBAMIC010004070">
    <property type="protein sequence ID" value="KAK7088036.1"/>
    <property type="molecule type" value="Genomic_DNA"/>
</dbReference>
<feature type="repeat" description="ANK" evidence="3">
    <location>
        <begin position="208"/>
        <end position="240"/>
    </location>
</feature>
<feature type="compositionally biased region" description="Polar residues" evidence="4">
    <location>
        <begin position="645"/>
        <end position="676"/>
    </location>
</feature>
<evidence type="ECO:0000313" key="5">
    <source>
        <dbReference type="EMBL" id="KAK7088036.1"/>
    </source>
</evidence>
<evidence type="ECO:0000256" key="3">
    <source>
        <dbReference type="PROSITE-ProRule" id="PRU00023"/>
    </source>
</evidence>
<feature type="compositionally biased region" description="Polar residues" evidence="4">
    <location>
        <begin position="749"/>
        <end position="764"/>
    </location>
</feature>
<feature type="compositionally biased region" description="Polar residues" evidence="4">
    <location>
        <begin position="776"/>
        <end position="790"/>
    </location>
</feature>
<keyword evidence="6" id="KW-1185">Reference proteome</keyword>
<feature type="compositionally biased region" description="Low complexity" evidence="4">
    <location>
        <begin position="630"/>
        <end position="642"/>
    </location>
</feature>